<feature type="compositionally biased region" description="Basic and acidic residues" evidence="1">
    <location>
        <begin position="50"/>
        <end position="62"/>
    </location>
</feature>
<dbReference type="RefSeq" id="WP_114705262.1">
    <property type="nucleotide sequence ID" value="NZ_QDKL01000001.1"/>
</dbReference>
<protein>
    <recommendedName>
        <fullName evidence="4">Lipase helper protein</fullName>
    </recommendedName>
</protein>
<dbReference type="EMBL" id="QDKL01000001">
    <property type="protein sequence ID" value="RZF22317.1"/>
    <property type="molecule type" value="Genomic_DNA"/>
</dbReference>
<organism evidence="2 3">
    <name type="scientific">Halobacteriovorax vibrionivorans</name>
    <dbReference type="NCBI Taxonomy" id="2152716"/>
    <lineage>
        <taxon>Bacteria</taxon>
        <taxon>Pseudomonadati</taxon>
        <taxon>Bdellovibrionota</taxon>
        <taxon>Bacteriovoracia</taxon>
        <taxon>Bacteriovoracales</taxon>
        <taxon>Halobacteriovoraceae</taxon>
        <taxon>Halobacteriovorax</taxon>
    </lineage>
</organism>
<evidence type="ECO:0000313" key="3">
    <source>
        <dbReference type="Proteomes" id="UP000443582"/>
    </source>
</evidence>
<keyword evidence="3" id="KW-1185">Reference proteome</keyword>
<sequence length="214" mass="25162">MKKFASFIIVVAIIATAYLLFQKFNTGSDTAGVKESEVMVVEFEDRAAPKLDNEDSDPVKVEDVEDEVSSSREGLLIQSDEELDKRLEEKEEEFDRLEEQWLSDVKDLFLNELQLTEREYKDYLNMREGLFSDKIAAFEDMHDQLEAKYGENYTYNPTEEEMAFDREIQKKYDELLLRKIGKEAFIKYLELRDRTNEKILESTKQDDAALLMEF</sequence>
<proteinExistence type="predicted"/>
<evidence type="ECO:0008006" key="4">
    <source>
        <dbReference type="Google" id="ProtNLM"/>
    </source>
</evidence>
<dbReference type="Proteomes" id="UP000443582">
    <property type="component" value="Unassembled WGS sequence"/>
</dbReference>
<gene>
    <name evidence="2" type="ORF">DAY19_00690</name>
</gene>
<evidence type="ECO:0000256" key="1">
    <source>
        <dbReference type="SAM" id="MobiDB-lite"/>
    </source>
</evidence>
<name>A0ABY0II82_9BACT</name>
<evidence type="ECO:0000313" key="2">
    <source>
        <dbReference type="EMBL" id="RZF22317.1"/>
    </source>
</evidence>
<comment type="caution">
    <text evidence="2">The sequence shown here is derived from an EMBL/GenBank/DDBJ whole genome shotgun (WGS) entry which is preliminary data.</text>
</comment>
<reference evidence="3" key="1">
    <citation type="journal article" date="2019" name="Int. J. Syst. Evol. Microbiol.">
        <title>Halobacteriovorax valvorus sp. nov., a novel prokaryotic predator isolated from coastal seawater of China.</title>
        <authorList>
            <person name="Chen M.-X."/>
        </authorList>
    </citation>
    <scope>NUCLEOTIDE SEQUENCE [LARGE SCALE GENOMIC DNA]</scope>
    <source>
        <strain evidence="3">BL9</strain>
    </source>
</reference>
<accession>A0ABY0II82</accession>
<feature type="region of interest" description="Disordered" evidence="1">
    <location>
        <begin position="50"/>
        <end position="72"/>
    </location>
</feature>